<evidence type="ECO:0000313" key="1">
    <source>
        <dbReference type="EMBL" id="SEQ74723.1"/>
    </source>
</evidence>
<gene>
    <name evidence="1" type="ORF">SAMN05421756_105276</name>
</gene>
<dbReference type="Proteomes" id="UP000198504">
    <property type="component" value="Unassembled WGS sequence"/>
</dbReference>
<sequence length="96" mass="10779">MTTSAEEPEGDLRTRLVAAFFGGIRSGADQFEHFRWTREYAEWSIELCDRAERLGLPAAYLVVELCCFGHEPLRLEEAVATVEAICQPPELPVPRG</sequence>
<organism evidence="1 2">
    <name type="scientific">Microlunatus flavus</name>
    <dbReference type="NCBI Taxonomy" id="1036181"/>
    <lineage>
        <taxon>Bacteria</taxon>
        <taxon>Bacillati</taxon>
        <taxon>Actinomycetota</taxon>
        <taxon>Actinomycetes</taxon>
        <taxon>Propionibacteriales</taxon>
        <taxon>Propionibacteriaceae</taxon>
        <taxon>Microlunatus</taxon>
    </lineage>
</organism>
<reference evidence="2" key="1">
    <citation type="submission" date="2016-10" db="EMBL/GenBank/DDBJ databases">
        <authorList>
            <person name="Varghese N."/>
            <person name="Submissions S."/>
        </authorList>
    </citation>
    <scope>NUCLEOTIDE SEQUENCE [LARGE SCALE GENOMIC DNA]</scope>
    <source>
        <strain evidence="2">CGMCC 4.6856</strain>
    </source>
</reference>
<name>A0A1H9IJF6_9ACTN</name>
<protein>
    <submittedName>
        <fullName evidence="1">Uncharacterized protein</fullName>
    </submittedName>
</protein>
<evidence type="ECO:0000313" key="2">
    <source>
        <dbReference type="Proteomes" id="UP000198504"/>
    </source>
</evidence>
<accession>A0A1H9IJF6</accession>
<dbReference type="STRING" id="1036181.SAMN05421756_105276"/>
<dbReference type="EMBL" id="FOFA01000005">
    <property type="protein sequence ID" value="SEQ74723.1"/>
    <property type="molecule type" value="Genomic_DNA"/>
</dbReference>
<dbReference type="AlphaFoldDB" id="A0A1H9IJF6"/>
<dbReference type="RefSeq" id="WP_091181610.1">
    <property type="nucleotide sequence ID" value="NZ_FOFA01000005.1"/>
</dbReference>
<proteinExistence type="predicted"/>
<keyword evidence="2" id="KW-1185">Reference proteome</keyword>